<keyword evidence="9" id="KW-0963">Cytoplasm</keyword>
<dbReference type="EMBL" id="OU343031">
    <property type="protein sequence ID" value="CAG7599242.1"/>
    <property type="molecule type" value="Genomic_DNA"/>
</dbReference>
<name>A0A916NLH3_9BURK</name>
<keyword evidence="6 9" id="KW-0573">Peptidoglycan synthesis</keyword>
<comment type="subcellular location">
    <subcellularLocation>
        <location evidence="9 10">Cytoplasm</location>
    </subcellularLocation>
</comment>
<keyword evidence="8 9" id="KW-0961">Cell wall biogenesis/degradation</keyword>
<evidence type="ECO:0000256" key="2">
    <source>
        <dbReference type="ARBA" id="ARBA00022618"/>
    </source>
</evidence>
<evidence type="ECO:0000313" key="14">
    <source>
        <dbReference type="EMBL" id="CAG7599242.1"/>
    </source>
</evidence>
<keyword evidence="7 9" id="KW-0131">Cell cycle</keyword>
<evidence type="ECO:0000256" key="8">
    <source>
        <dbReference type="ARBA" id="ARBA00023316"/>
    </source>
</evidence>
<dbReference type="InterPro" id="IPR005863">
    <property type="entry name" value="UDP-N-AcMur_synth"/>
</dbReference>
<dbReference type="NCBIfam" id="TIGR01143">
    <property type="entry name" value="murF"/>
    <property type="match status" value="1"/>
</dbReference>
<comment type="catalytic activity">
    <reaction evidence="9 10">
        <text>D-alanyl-D-alanine + UDP-N-acetyl-alpha-D-muramoyl-L-alanyl-gamma-D-glutamyl-meso-2,6-diaminopimelate + ATP = UDP-N-acetyl-alpha-D-muramoyl-L-alanyl-gamma-D-glutamyl-meso-2,6-diaminopimeloyl-D-alanyl-D-alanine + ADP + phosphate + H(+)</text>
        <dbReference type="Rhea" id="RHEA:28374"/>
        <dbReference type="ChEBI" id="CHEBI:15378"/>
        <dbReference type="ChEBI" id="CHEBI:30616"/>
        <dbReference type="ChEBI" id="CHEBI:43474"/>
        <dbReference type="ChEBI" id="CHEBI:57822"/>
        <dbReference type="ChEBI" id="CHEBI:61386"/>
        <dbReference type="ChEBI" id="CHEBI:83905"/>
        <dbReference type="ChEBI" id="CHEBI:456216"/>
        <dbReference type="EC" id="6.3.2.10"/>
    </reaction>
</comment>
<evidence type="ECO:0000256" key="7">
    <source>
        <dbReference type="ARBA" id="ARBA00023306"/>
    </source>
</evidence>
<protein>
    <recommendedName>
        <fullName evidence="9 10">UDP-N-acetylmuramoyl-tripeptide--D-alanyl-D-alanine ligase</fullName>
        <ecNumber evidence="9 10">6.3.2.10</ecNumber>
    </recommendedName>
    <alternativeName>
        <fullName evidence="9">D-alanyl-D-alanine-adding enzyme</fullName>
    </alternativeName>
</protein>
<dbReference type="Pfam" id="PF08245">
    <property type="entry name" value="Mur_ligase_M"/>
    <property type="match status" value="1"/>
</dbReference>
<feature type="domain" description="Mur ligase N-terminal catalytic" evidence="11">
    <location>
        <begin position="28"/>
        <end position="98"/>
    </location>
</feature>
<dbReference type="Pfam" id="PF01225">
    <property type="entry name" value="Mur_ligase"/>
    <property type="match status" value="1"/>
</dbReference>
<feature type="domain" description="Mur ligase C-terminal" evidence="12">
    <location>
        <begin position="328"/>
        <end position="449"/>
    </location>
</feature>
<dbReference type="GO" id="GO:0008360">
    <property type="term" value="P:regulation of cell shape"/>
    <property type="evidence" value="ECO:0007669"/>
    <property type="project" value="UniProtKB-KW"/>
</dbReference>
<reference evidence="14" key="1">
    <citation type="submission" date="2021-06" db="EMBL/GenBank/DDBJ databases">
        <authorList>
            <person name="Szabo G."/>
        </authorList>
    </citation>
    <scope>NUCLEOTIDE SEQUENCE</scope>
    <source>
        <strain evidence="14">MYVALT</strain>
    </source>
</reference>
<dbReference type="GO" id="GO:0009252">
    <property type="term" value="P:peptidoglycan biosynthetic process"/>
    <property type="evidence" value="ECO:0007669"/>
    <property type="project" value="UniProtKB-UniRule"/>
</dbReference>
<dbReference type="PANTHER" id="PTHR43024:SF1">
    <property type="entry name" value="UDP-N-ACETYLMURAMOYL-TRIPEPTIDE--D-ALANYL-D-ALANINE LIGASE"/>
    <property type="match status" value="1"/>
</dbReference>
<keyword evidence="2 9" id="KW-0132">Cell division</keyword>
<accession>A0A916NLH3</accession>
<evidence type="ECO:0000256" key="4">
    <source>
        <dbReference type="ARBA" id="ARBA00022840"/>
    </source>
</evidence>
<dbReference type="Pfam" id="PF02875">
    <property type="entry name" value="Mur_ligase_C"/>
    <property type="match status" value="1"/>
</dbReference>
<sequence length="464" mass="49960">MIMLTLREAAALIDGAIILGDDDTITFEHISTDTRDCRPTSLFVALQGARFDAHDFLSELSQRNIAAALVSRTPRDWYVPTIRVANTRAALGELAAGWRRRFTLPLIIVAGSNGKTTVKEMIASIFSAALAHHTQWLSTQGNLNNDIGLPLTLLRLRPQHRLAVVELGINHPGETRQLARIAGPTIGLVNNAQREHQEFMLTVESVAIEHANVLYALPPGGTAVFPADDLYTEIWRVAATGNPIVDFAMCRPGTSSTAAVQGTIMDTGALRIKTRTGMFEVSLRVPSAHNALAATAATLAAGVGLAAIRRGLEAFEPVDGRLQTKLAQIMPWAGAMVIDDTYNANPDSMRAAIDVLAMRPEPRVFVMGDMGEVGKNGPAFHHEVGSYARNRGLTVMYALGDASRNACIAFGQNAYHFDSVDALVSALLHKDAVPLHGAASATILVKGSRFMCMERVVRALSTPM</sequence>
<dbReference type="InterPro" id="IPR000713">
    <property type="entry name" value="Mur_ligase_N"/>
</dbReference>
<evidence type="ECO:0000256" key="1">
    <source>
        <dbReference type="ARBA" id="ARBA00022598"/>
    </source>
</evidence>
<keyword evidence="4 9" id="KW-0067">ATP-binding</keyword>
<dbReference type="AlphaFoldDB" id="A0A916NLH3"/>
<evidence type="ECO:0000256" key="10">
    <source>
        <dbReference type="RuleBase" id="RU004136"/>
    </source>
</evidence>
<keyword evidence="15" id="KW-1185">Reference proteome</keyword>
<evidence type="ECO:0000256" key="5">
    <source>
        <dbReference type="ARBA" id="ARBA00022960"/>
    </source>
</evidence>
<dbReference type="InterPro" id="IPR013221">
    <property type="entry name" value="Mur_ligase_cen"/>
</dbReference>
<dbReference type="PANTHER" id="PTHR43024">
    <property type="entry name" value="UDP-N-ACETYLMURAMOYL-TRIPEPTIDE--D-ALANYL-D-ALANINE LIGASE"/>
    <property type="match status" value="1"/>
</dbReference>
<evidence type="ECO:0000256" key="9">
    <source>
        <dbReference type="HAMAP-Rule" id="MF_02019"/>
    </source>
</evidence>
<proteinExistence type="inferred from homology"/>
<feature type="binding site" evidence="9">
    <location>
        <begin position="111"/>
        <end position="117"/>
    </location>
    <ligand>
        <name>ATP</name>
        <dbReference type="ChEBI" id="CHEBI:30616"/>
    </ligand>
</feature>
<comment type="pathway">
    <text evidence="9 10">Cell wall biogenesis; peptidoglycan biosynthesis.</text>
</comment>
<keyword evidence="5 9" id="KW-0133">Cell shape</keyword>
<dbReference type="Proteomes" id="UP000693996">
    <property type="component" value="Chromosome"/>
</dbReference>
<comment type="function">
    <text evidence="9 10">Involved in cell wall formation. Catalyzes the final step in the synthesis of UDP-N-acetylmuramoyl-pentapeptide, the precursor of murein.</text>
</comment>
<dbReference type="InterPro" id="IPR004101">
    <property type="entry name" value="Mur_ligase_C"/>
</dbReference>
<dbReference type="GO" id="GO:0071555">
    <property type="term" value="P:cell wall organization"/>
    <property type="evidence" value="ECO:0007669"/>
    <property type="project" value="UniProtKB-KW"/>
</dbReference>
<evidence type="ECO:0000259" key="11">
    <source>
        <dbReference type="Pfam" id="PF01225"/>
    </source>
</evidence>
<evidence type="ECO:0000313" key="15">
    <source>
        <dbReference type="Proteomes" id="UP000693996"/>
    </source>
</evidence>
<evidence type="ECO:0000259" key="13">
    <source>
        <dbReference type="Pfam" id="PF08245"/>
    </source>
</evidence>
<keyword evidence="3 9" id="KW-0547">Nucleotide-binding</keyword>
<dbReference type="InterPro" id="IPR051046">
    <property type="entry name" value="MurCDEF_CellWall_CoF430Synth"/>
</dbReference>
<evidence type="ECO:0000259" key="12">
    <source>
        <dbReference type="Pfam" id="PF02875"/>
    </source>
</evidence>
<organism evidence="14 15">
    <name type="scientific">Candidatus Vallotiella hemipterorum</name>
    <dbReference type="NCBI Taxonomy" id="1177213"/>
    <lineage>
        <taxon>Bacteria</taxon>
        <taxon>Pseudomonadati</taxon>
        <taxon>Pseudomonadota</taxon>
        <taxon>Betaproteobacteria</taxon>
        <taxon>Burkholderiales</taxon>
        <taxon>Burkholderiaceae</taxon>
        <taxon>Candidatus Vallotiella</taxon>
    </lineage>
</organism>
<dbReference type="HAMAP" id="MF_02019">
    <property type="entry name" value="MurF"/>
    <property type="match status" value="1"/>
</dbReference>
<keyword evidence="1 9" id="KW-0436">Ligase</keyword>
<dbReference type="GO" id="GO:0051301">
    <property type="term" value="P:cell division"/>
    <property type="evidence" value="ECO:0007669"/>
    <property type="project" value="UniProtKB-KW"/>
</dbReference>
<gene>
    <name evidence="9 14" type="primary">murF</name>
    <name evidence="14" type="ORF">MYVALT_F_00040</name>
</gene>
<comment type="similarity">
    <text evidence="9">Belongs to the MurCDEF family. MurF subfamily.</text>
</comment>
<evidence type="ECO:0000256" key="6">
    <source>
        <dbReference type="ARBA" id="ARBA00022984"/>
    </source>
</evidence>
<dbReference type="KEGG" id="vtr:MYVALT_F_00040"/>
<dbReference type="RefSeq" id="WP_216796656.1">
    <property type="nucleotide sequence ID" value="NZ_OU343031.1"/>
</dbReference>
<dbReference type="GO" id="GO:0005737">
    <property type="term" value="C:cytoplasm"/>
    <property type="evidence" value="ECO:0007669"/>
    <property type="project" value="UniProtKB-SubCell"/>
</dbReference>
<dbReference type="EC" id="6.3.2.10" evidence="9 10"/>
<evidence type="ECO:0000256" key="3">
    <source>
        <dbReference type="ARBA" id="ARBA00022741"/>
    </source>
</evidence>
<dbReference type="GO" id="GO:0047480">
    <property type="term" value="F:UDP-N-acetylmuramoyl-tripeptide-D-alanyl-D-alanine ligase activity"/>
    <property type="evidence" value="ECO:0007669"/>
    <property type="project" value="UniProtKB-UniRule"/>
</dbReference>
<dbReference type="GO" id="GO:0005524">
    <property type="term" value="F:ATP binding"/>
    <property type="evidence" value="ECO:0007669"/>
    <property type="project" value="UniProtKB-UniRule"/>
</dbReference>
<feature type="domain" description="Mur ligase central" evidence="13">
    <location>
        <begin position="109"/>
        <end position="300"/>
    </location>
</feature>